<dbReference type="InterPro" id="IPR018274">
    <property type="entry name" value="PEP_util_AS"/>
</dbReference>
<dbReference type="InterPro" id="IPR002192">
    <property type="entry name" value="PPDK_AMP/ATP-bd"/>
</dbReference>
<dbReference type="GO" id="GO:0005524">
    <property type="term" value="F:ATP binding"/>
    <property type="evidence" value="ECO:0007669"/>
    <property type="project" value="UniProtKB-KW"/>
</dbReference>
<evidence type="ECO:0000256" key="2">
    <source>
        <dbReference type="ARBA" id="ARBA00002988"/>
    </source>
</evidence>
<dbReference type="PROSITE" id="PS00742">
    <property type="entry name" value="PEP_ENZYMES_2"/>
    <property type="match status" value="1"/>
</dbReference>
<evidence type="ECO:0000256" key="5">
    <source>
        <dbReference type="ARBA" id="ARBA00011996"/>
    </source>
</evidence>
<evidence type="ECO:0000256" key="12">
    <source>
        <dbReference type="ARBA" id="ARBA00033470"/>
    </source>
</evidence>
<accession>A0A938YUT1</accession>
<evidence type="ECO:0000256" key="7">
    <source>
        <dbReference type="ARBA" id="ARBA00022723"/>
    </source>
</evidence>
<evidence type="ECO:0000256" key="9">
    <source>
        <dbReference type="ARBA" id="ARBA00022777"/>
    </source>
</evidence>
<dbReference type="SUPFAM" id="SSF52009">
    <property type="entry name" value="Phosphohistidine domain"/>
    <property type="match status" value="1"/>
</dbReference>
<dbReference type="GO" id="GO:0008986">
    <property type="term" value="F:pyruvate, water dikinase activity"/>
    <property type="evidence" value="ECO:0007669"/>
    <property type="project" value="UniProtKB-EC"/>
</dbReference>
<sequence>MAGFENQASGILWFRQIHKKDIPYVGGKGANLGEMANSNFPVPAGFVVTAQAYFRHLKETGIGKEVVEKADSIDVENSDGLQKGSAEIREVIKRTKMSEALANEIKKAYCQLGEKKLAWLTSSEEEFVAVRSSATAEDLPEASFAGQQETFLNVRGQANVVEAVQKCWASLFTARAIYYRRRNNFSTEKVGIAVVVQKMVDSKVSGIMFTADPTGDETKIIIEAGFGLGEAIVSGSVTPDTYTVDKGSMKLIEKKIHDQEFQIVRKGKENAREKLQASIAKKQKLADKTIIELAKLGKQIELHYKKPQDIEFAIESKDILIVQSRPITTLGLKGMAKAYKDRKESMKGLEKKIVLKGLAASPGIATGKAKVVLNVAQIGKVQEGDILVTPMTSPDWVPTMKKSSAIITNEGGITCHAAIVSRELGIPCVVGTEKGTEILEDRDLVTANGYDGVVYEGEVEVKKPVEQAIEVIQRKDIDEMEKVIEKELGEEPKEGIGIEEIGEGEKDAIELKQRVEEERDELIEKGREEAEEIVGEYGKIDAEKMGEEELKKEEEQLEGLLEKAAAKVKVNVALPDAAEQAAATGAAGVGLLRAEHMITSAGKHPAEYIRGGKQEELVKAVKDGVRKVAEKFKGKPVWYRTFDARTDEYRELEGGEKEPKEDNPMLGWHGIRRDLDEPEMLKAQFTAIKELIEEGFDNLGIMLAFVQSVEELEKAKEIAKEVGLKPESKGLQFGVMIETPGAVWTIDELIQEGIDFISFGTNDLTQLTLGIDRNNEKIQGLFTELHPAILRELHYVIRKCREHNVLTSICGQAASNPEMVKHLVRFGIDSVSANIDAVEKIKDVVLVEEKKLVLGKGE</sequence>
<evidence type="ECO:0000259" key="16">
    <source>
        <dbReference type="Pfam" id="PF01326"/>
    </source>
</evidence>
<dbReference type="InterPro" id="IPR006319">
    <property type="entry name" value="PEP_synth"/>
</dbReference>
<evidence type="ECO:0000256" key="14">
    <source>
        <dbReference type="SAM" id="Coils"/>
    </source>
</evidence>
<feature type="domain" description="PEP-utilising enzyme mobile" evidence="15">
    <location>
        <begin position="382"/>
        <end position="452"/>
    </location>
</feature>
<dbReference type="Gene3D" id="3.50.30.10">
    <property type="entry name" value="Phosphohistidine domain"/>
    <property type="match status" value="1"/>
</dbReference>
<comment type="cofactor">
    <cofactor evidence="1">
        <name>Mg(2+)</name>
        <dbReference type="ChEBI" id="CHEBI:18420"/>
    </cofactor>
</comment>
<reference evidence="18" key="1">
    <citation type="submission" date="2021-01" db="EMBL/GenBank/DDBJ databases">
        <title>Active Sulfur Cycling in an Early Earth Analoge.</title>
        <authorList>
            <person name="Hahn C.R."/>
            <person name="Youssef N.H."/>
            <person name="Elshahed M."/>
        </authorList>
    </citation>
    <scope>NUCLEOTIDE SEQUENCE</scope>
    <source>
        <strain evidence="18">Zod_Metabat.1151</strain>
    </source>
</reference>
<name>A0A938YUT1_9ARCH</name>
<feature type="domain" description="Pyruvate phosphate dikinase AMP/ATP-binding" evidence="16">
    <location>
        <begin position="23"/>
        <end position="344"/>
    </location>
</feature>
<dbReference type="Gene3D" id="3.30.1490.20">
    <property type="entry name" value="ATP-grasp fold, A domain"/>
    <property type="match status" value="1"/>
</dbReference>
<dbReference type="InterPro" id="IPR036637">
    <property type="entry name" value="Phosphohistidine_dom_sf"/>
</dbReference>
<dbReference type="InterPro" id="IPR008279">
    <property type="entry name" value="PEP-util_enz_mobile_dom"/>
</dbReference>
<dbReference type="InterPro" id="IPR040442">
    <property type="entry name" value="Pyrv_kinase-like_dom_sf"/>
</dbReference>
<dbReference type="Gene3D" id="3.30.470.20">
    <property type="entry name" value="ATP-grasp fold, B domain"/>
    <property type="match status" value="1"/>
</dbReference>
<evidence type="ECO:0000256" key="8">
    <source>
        <dbReference type="ARBA" id="ARBA00022741"/>
    </source>
</evidence>
<dbReference type="PANTHER" id="PTHR43030:SF1">
    <property type="entry name" value="PHOSPHOENOLPYRUVATE SYNTHASE"/>
    <property type="match status" value="1"/>
</dbReference>
<dbReference type="FunFam" id="3.30.1490.20:FF:000010">
    <property type="entry name" value="Phosphoenolpyruvate synthase"/>
    <property type="match status" value="1"/>
</dbReference>
<keyword evidence="14" id="KW-0175">Coiled coil</keyword>
<dbReference type="InterPro" id="IPR000121">
    <property type="entry name" value="PEP_util_C"/>
</dbReference>
<evidence type="ECO:0000256" key="4">
    <source>
        <dbReference type="ARBA" id="ARBA00007837"/>
    </source>
</evidence>
<dbReference type="PROSITE" id="PS00370">
    <property type="entry name" value="PEP_ENZYMES_PHOS_SITE"/>
    <property type="match status" value="1"/>
</dbReference>
<keyword evidence="8" id="KW-0547">Nucleotide-binding</keyword>
<evidence type="ECO:0000259" key="15">
    <source>
        <dbReference type="Pfam" id="PF00391"/>
    </source>
</evidence>
<evidence type="ECO:0000256" key="6">
    <source>
        <dbReference type="ARBA" id="ARBA00022679"/>
    </source>
</evidence>
<keyword evidence="11" id="KW-0460">Magnesium</keyword>
<evidence type="ECO:0000313" key="19">
    <source>
        <dbReference type="Proteomes" id="UP000809243"/>
    </source>
</evidence>
<dbReference type="AlphaFoldDB" id="A0A938YUT1"/>
<dbReference type="SUPFAM" id="SSF56059">
    <property type="entry name" value="Glutathione synthetase ATP-binding domain-like"/>
    <property type="match status" value="1"/>
</dbReference>
<organism evidence="18 19">
    <name type="scientific">Candidatus Iainarchaeum sp</name>
    <dbReference type="NCBI Taxonomy" id="3101447"/>
    <lineage>
        <taxon>Archaea</taxon>
        <taxon>Candidatus Iainarchaeota</taxon>
        <taxon>Candidatus Iainarchaeia</taxon>
        <taxon>Candidatus Iainarchaeales</taxon>
        <taxon>Candidatus Iainarchaeaceae</taxon>
        <taxon>Candidatus Iainarchaeum</taxon>
    </lineage>
</organism>
<dbReference type="PRINTS" id="PR01736">
    <property type="entry name" value="PHPHTRNFRASE"/>
</dbReference>
<protein>
    <recommendedName>
        <fullName evidence="5">pyruvate, water dikinase</fullName>
        <ecNumber evidence="5">2.7.9.2</ecNumber>
    </recommendedName>
    <alternativeName>
        <fullName evidence="12">Pyruvate, water dikinase</fullName>
    </alternativeName>
</protein>
<dbReference type="Pfam" id="PF01326">
    <property type="entry name" value="PPDK_N"/>
    <property type="match status" value="1"/>
</dbReference>
<comment type="function">
    <text evidence="2">Catalyzes the phosphorylation of pyruvate to phosphoenolpyruvate.</text>
</comment>
<keyword evidence="9" id="KW-0418">Kinase</keyword>
<comment type="caution">
    <text evidence="18">The sequence shown here is derived from an EMBL/GenBank/DDBJ whole genome shotgun (WGS) entry which is preliminary data.</text>
</comment>
<comment type="similarity">
    <text evidence="4">Belongs to the PEP-utilizing enzyme family.</text>
</comment>
<feature type="coiled-coil region" evidence="14">
    <location>
        <begin position="501"/>
        <end position="570"/>
    </location>
</feature>
<dbReference type="PANTHER" id="PTHR43030">
    <property type="entry name" value="PHOSPHOENOLPYRUVATE SYNTHASE"/>
    <property type="match status" value="1"/>
</dbReference>
<proteinExistence type="inferred from homology"/>
<dbReference type="Pfam" id="PF00391">
    <property type="entry name" value="PEP-utilizers"/>
    <property type="match status" value="1"/>
</dbReference>
<dbReference type="GO" id="GO:0046872">
    <property type="term" value="F:metal ion binding"/>
    <property type="evidence" value="ECO:0007669"/>
    <property type="project" value="UniProtKB-KW"/>
</dbReference>
<comment type="pathway">
    <text evidence="3">Carbohydrate biosynthesis; gluconeogenesis.</text>
</comment>
<evidence type="ECO:0000256" key="3">
    <source>
        <dbReference type="ARBA" id="ARBA00004742"/>
    </source>
</evidence>
<dbReference type="InterPro" id="IPR023151">
    <property type="entry name" value="PEP_util_CS"/>
</dbReference>
<keyword evidence="7" id="KW-0479">Metal-binding</keyword>
<evidence type="ECO:0000256" key="10">
    <source>
        <dbReference type="ARBA" id="ARBA00022840"/>
    </source>
</evidence>
<evidence type="ECO:0000256" key="1">
    <source>
        <dbReference type="ARBA" id="ARBA00001946"/>
    </source>
</evidence>
<dbReference type="EC" id="2.7.9.2" evidence="5"/>
<keyword evidence="10" id="KW-0067">ATP-binding</keyword>
<feature type="domain" description="PEP-utilising enzyme C-terminal" evidence="17">
    <location>
        <begin position="548"/>
        <end position="845"/>
    </location>
</feature>
<evidence type="ECO:0000259" key="17">
    <source>
        <dbReference type="Pfam" id="PF02896"/>
    </source>
</evidence>
<evidence type="ECO:0000256" key="11">
    <source>
        <dbReference type="ARBA" id="ARBA00022842"/>
    </source>
</evidence>
<dbReference type="InterPro" id="IPR015813">
    <property type="entry name" value="Pyrv/PenolPyrv_kinase-like_dom"/>
</dbReference>
<dbReference type="InterPro" id="IPR013815">
    <property type="entry name" value="ATP_grasp_subdomain_1"/>
</dbReference>
<dbReference type="SUPFAM" id="SSF51621">
    <property type="entry name" value="Phosphoenolpyruvate/pyruvate domain"/>
    <property type="match status" value="1"/>
</dbReference>
<comment type="catalytic activity">
    <reaction evidence="13">
        <text>pyruvate + ATP + H2O = phosphoenolpyruvate + AMP + phosphate + 2 H(+)</text>
        <dbReference type="Rhea" id="RHEA:11364"/>
        <dbReference type="ChEBI" id="CHEBI:15361"/>
        <dbReference type="ChEBI" id="CHEBI:15377"/>
        <dbReference type="ChEBI" id="CHEBI:15378"/>
        <dbReference type="ChEBI" id="CHEBI:30616"/>
        <dbReference type="ChEBI" id="CHEBI:43474"/>
        <dbReference type="ChEBI" id="CHEBI:58702"/>
        <dbReference type="ChEBI" id="CHEBI:456215"/>
        <dbReference type="EC" id="2.7.9.2"/>
    </reaction>
</comment>
<dbReference type="EMBL" id="JAFGDB010000100">
    <property type="protein sequence ID" value="MBN2067926.1"/>
    <property type="molecule type" value="Genomic_DNA"/>
</dbReference>
<evidence type="ECO:0000256" key="13">
    <source>
        <dbReference type="ARBA" id="ARBA00047700"/>
    </source>
</evidence>
<dbReference type="Proteomes" id="UP000809243">
    <property type="component" value="Unassembled WGS sequence"/>
</dbReference>
<dbReference type="Gene3D" id="3.20.20.60">
    <property type="entry name" value="Phosphoenolpyruvate-binding domains"/>
    <property type="match status" value="1"/>
</dbReference>
<keyword evidence="6" id="KW-0808">Transferase</keyword>
<dbReference type="Pfam" id="PF02896">
    <property type="entry name" value="PEP-utilizers_C"/>
    <property type="match status" value="1"/>
</dbReference>
<evidence type="ECO:0000313" key="18">
    <source>
        <dbReference type="EMBL" id="MBN2067926.1"/>
    </source>
</evidence>
<gene>
    <name evidence="18" type="ORF">JW744_05655</name>
</gene>